<evidence type="ECO:0000256" key="4">
    <source>
        <dbReference type="ARBA" id="ARBA00022692"/>
    </source>
</evidence>
<name>A0A5B8M957_9MICO</name>
<dbReference type="SUPFAM" id="SSF161111">
    <property type="entry name" value="Cation efflux protein transmembrane domain-like"/>
    <property type="match status" value="1"/>
</dbReference>
<dbReference type="PANTHER" id="PTHR43840:SF15">
    <property type="entry name" value="MITOCHONDRIAL METAL TRANSPORTER 1-RELATED"/>
    <property type="match status" value="1"/>
</dbReference>
<evidence type="ECO:0000256" key="7">
    <source>
        <dbReference type="SAM" id="Phobius"/>
    </source>
</evidence>
<dbReference type="OrthoDB" id="4979182at2"/>
<dbReference type="InterPro" id="IPR002524">
    <property type="entry name" value="Cation_efflux"/>
</dbReference>
<dbReference type="GO" id="GO:0016020">
    <property type="term" value="C:membrane"/>
    <property type="evidence" value="ECO:0007669"/>
    <property type="project" value="UniProtKB-SubCell"/>
</dbReference>
<keyword evidence="3" id="KW-0813">Transport</keyword>
<evidence type="ECO:0000256" key="3">
    <source>
        <dbReference type="ARBA" id="ARBA00022448"/>
    </source>
</evidence>
<feature type="transmembrane region" description="Helical" evidence="7">
    <location>
        <begin position="166"/>
        <end position="184"/>
    </location>
</feature>
<organism evidence="10 11">
    <name type="scientific">Humibacter ginsenosidimutans</name>
    <dbReference type="NCBI Taxonomy" id="2599293"/>
    <lineage>
        <taxon>Bacteria</taxon>
        <taxon>Bacillati</taxon>
        <taxon>Actinomycetota</taxon>
        <taxon>Actinomycetes</taxon>
        <taxon>Micrococcales</taxon>
        <taxon>Microbacteriaceae</taxon>
        <taxon>Humibacter</taxon>
    </lineage>
</organism>
<comment type="subcellular location">
    <subcellularLocation>
        <location evidence="1">Membrane</location>
        <topology evidence="1">Multi-pass membrane protein</topology>
    </subcellularLocation>
</comment>
<protein>
    <submittedName>
        <fullName evidence="10">Cation transporter</fullName>
    </submittedName>
</protein>
<accession>A0A5B8M957</accession>
<evidence type="ECO:0000313" key="10">
    <source>
        <dbReference type="EMBL" id="QDZ15940.1"/>
    </source>
</evidence>
<dbReference type="GO" id="GO:0008324">
    <property type="term" value="F:monoatomic cation transmembrane transporter activity"/>
    <property type="evidence" value="ECO:0007669"/>
    <property type="project" value="InterPro"/>
</dbReference>
<dbReference type="PANTHER" id="PTHR43840">
    <property type="entry name" value="MITOCHONDRIAL METAL TRANSPORTER 1-RELATED"/>
    <property type="match status" value="1"/>
</dbReference>
<feature type="transmembrane region" description="Helical" evidence="7">
    <location>
        <begin position="133"/>
        <end position="160"/>
    </location>
</feature>
<dbReference type="InterPro" id="IPR050291">
    <property type="entry name" value="CDF_Transporter"/>
</dbReference>
<comment type="similarity">
    <text evidence="2">Belongs to the cation diffusion facilitator (CDF) transporter (TC 2.A.4) family.</text>
</comment>
<evidence type="ECO:0000256" key="6">
    <source>
        <dbReference type="ARBA" id="ARBA00023136"/>
    </source>
</evidence>
<dbReference type="Pfam" id="PF01545">
    <property type="entry name" value="Cation_efflux"/>
    <property type="match status" value="1"/>
</dbReference>
<feature type="chain" id="PRO_5022717647" evidence="8">
    <location>
        <begin position="29"/>
        <end position="200"/>
    </location>
</feature>
<feature type="transmembrane region" description="Helical" evidence="7">
    <location>
        <begin position="62"/>
        <end position="83"/>
    </location>
</feature>
<keyword evidence="6 7" id="KW-0472">Membrane</keyword>
<dbReference type="RefSeq" id="WP_022900132.1">
    <property type="nucleotide sequence ID" value="NZ_CP042305.1"/>
</dbReference>
<dbReference type="InterPro" id="IPR027469">
    <property type="entry name" value="Cation_efflux_TMD_sf"/>
</dbReference>
<keyword evidence="11" id="KW-1185">Reference proteome</keyword>
<feature type="signal peptide" evidence="8">
    <location>
        <begin position="1"/>
        <end position="28"/>
    </location>
</feature>
<dbReference type="InterPro" id="IPR058533">
    <property type="entry name" value="Cation_efflux_TM"/>
</dbReference>
<dbReference type="EMBL" id="CP042305">
    <property type="protein sequence ID" value="QDZ15940.1"/>
    <property type="molecule type" value="Genomic_DNA"/>
</dbReference>
<evidence type="ECO:0000259" key="9">
    <source>
        <dbReference type="Pfam" id="PF01545"/>
    </source>
</evidence>
<evidence type="ECO:0000313" key="11">
    <source>
        <dbReference type="Proteomes" id="UP000320216"/>
    </source>
</evidence>
<evidence type="ECO:0000256" key="2">
    <source>
        <dbReference type="ARBA" id="ARBA00008114"/>
    </source>
</evidence>
<gene>
    <name evidence="10" type="ORF">FPZ11_15215</name>
</gene>
<keyword evidence="4 7" id="KW-0812">Transmembrane</keyword>
<proteinExistence type="inferred from homology"/>
<keyword evidence="8" id="KW-0732">Signal</keyword>
<dbReference type="Proteomes" id="UP000320216">
    <property type="component" value="Chromosome"/>
</dbReference>
<evidence type="ECO:0000256" key="5">
    <source>
        <dbReference type="ARBA" id="ARBA00022989"/>
    </source>
</evidence>
<dbReference type="KEGG" id="huw:FPZ11_15215"/>
<dbReference type="Gene3D" id="1.20.1510.10">
    <property type="entry name" value="Cation efflux protein transmembrane domain"/>
    <property type="match status" value="1"/>
</dbReference>
<feature type="transmembrane region" description="Helical" evidence="7">
    <location>
        <begin position="95"/>
        <end position="121"/>
    </location>
</feature>
<sequence length="200" mass="20215">MIVLTLNAALILALVTVGLFAHSVSVLAAAGDTLGDCLGLVIGLIAVSLRDRNPDHPHAQRPIAIAALVNACLLIIVAVSVVVESIVRLAEGIPTVYGLPVVVVSVITVVVMLVGASVLGFAASDEDIHMRSVLLDALADAAAAAGVTIAGAIILISGGLYWLDPVLALAISAFIGIAAARLGLKAIGALRGRAAEFHDN</sequence>
<dbReference type="AlphaFoldDB" id="A0A5B8M957"/>
<reference evidence="10 11" key="1">
    <citation type="submission" date="2019-07" db="EMBL/GenBank/DDBJ databases">
        <title>Full genome sequence of Humibacter sp. WJ7-1.</title>
        <authorList>
            <person name="Im W.-T."/>
        </authorList>
    </citation>
    <scope>NUCLEOTIDE SEQUENCE [LARGE SCALE GENOMIC DNA]</scope>
    <source>
        <strain evidence="10 11">WJ7-1</strain>
    </source>
</reference>
<dbReference type="NCBIfam" id="TIGR01297">
    <property type="entry name" value="CDF"/>
    <property type="match status" value="1"/>
</dbReference>
<keyword evidence="5 7" id="KW-1133">Transmembrane helix</keyword>
<evidence type="ECO:0000256" key="8">
    <source>
        <dbReference type="SAM" id="SignalP"/>
    </source>
</evidence>
<feature type="domain" description="Cation efflux protein transmembrane" evidence="9">
    <location>
        <begin position="2"/>
        <end position="189"/>
    </location>
</feature>
<feature type="transmembrane region" description="Helical" evidence="7">
    <location>
        <begin position="33"/>
        <end position="50"/>
    </location>
</feature>
<evidence type="ECO:0000256" key="1">
    <source>
        <dbReference type="ARBA" id="ARBA00004141"/>
    </source>
</evidence>